<evidence type="ECO:0000313" key="3">
    <source>
        <dbReference type="EMBL" id="CEK58111.1"/>
    </source>
</evidence>
<sequence length="119" mass="13904">KRESFKPDSKLIKSNALFDGSTTTNTDFREHIIPERFQHKYDSYTKPEFQMDLTTTHSTNYTEHAVQRQKNIRPESSGLLKGIGEMRRETNYQGDFKEPPALKRELFKAKHDYKPPSAP</sequence>
<reference evidence="3" key="1">
    <citation type="submission" date="2014-12" db="EMBL/GenBank/DDBJ databases">
        <title>Insight into the proteome of Arion vulgaris.</title>
        <authorList>
            <person name="Aradska J."/>
            <person name="Bulat T."/>
            <person name="Smidak R."/>
            <person name="Sarate P."/>
            <person name="Gangsoo J."/>
            <person name="Sialana F."/>
            <person name="Bilban M."/>
            <person name="Lubec G."/>
        </authorList>
    </citation>
    <scope>NUCLEOTIDE SEQUENCE</scope>
    <source>
        <tissue evidence="3">Skin</tissue>
    </source>
</reference>
<dbReference type="PANTHER" id="PTHR31516:SF17">
    <property type="entry name" value="STABILIZER OF AXONEMAL MICROTUBULES 2"/>
    <property type="match status" value="1"/>
</dbReference>
<gene>
    <name evidence="3" type="primary">ORF32036</name>
</gene>
<dbReference type="PANTHER" id="PTHR31516">
    <property type="entry name" value="STABILIZER OF AXONEMAL MICROTUBULES 2"/>
    <property type="match status" value="1"/>
</dbReference>
<feature type="non-terminal residue" evidence="3">
    <location>
        <position position="119"/>
    </location>
</feature>
<dbReference type="GO" id="GO:0036126">
    <property type="term" value="C:sperm flagellum"/>
    <property type="evidence" value="ECO:0007669"/>
    <property type="project" value="TreeGrafter"/>
</dbReference>
<evidence type="ECO:0000256" key="2">
    <source>
        <dbReference type="SAM" id="MobiDB-lite"/>
    </source>
</evidence>
<feature type="non-terminal residue" evidence="3">
    <location>
        <position position="1"/>
    </location>
</feature>
<accession>A0A0B6YQQ2</accession>
<protein>
    <submittedName>
        <fullName evidence="3">Uncharacterized protein</fullName>
    </submittedName>
</protein>
<dbReference type="GO" id="GO:0005814">
    <property type="term" value="C:centriole"/>
    <property type="evidence" value="ECO:0007669"/>
    <property type="project" value="TreeGrafter"/>
</dbReference>
<dbReference type="GO" id="GO:0005879">
    <property type="term" value="C:axonemal microtubule"/>
    <property type="evidence" value="ECO:0007669"/>
    <property type="project" value="TreeGrafter"/>
</dbReference>
<dbReference type="AlphaFoldDB" id="A0A0B6YQQ2"/>
<dbReference type="EMBL" id="HACG01011246">
    <property type="protein sequence ID" value="CEK58111.1"/>
    <property type="molecule type" value="Transcribed_RNA"/>
</dbReference>
<evidence type="ECO:0000256" key="1">
    <source>
        <dbReference type="ARBA" id="ARBA00008738"/>
    </source>
</evidence>
<dbReference type="GO" id="GO:0008017">
    <property type="term" value="F:microtubule binding"/>
    <property type="evidence" value="ECO:0007669"/>
    <property type="project" value="InterPro"/>
</dbReference>
<dbReference type="GO" id="GO:0036064">
    <property type="term" value="C:ciliary basal body"/>
    <property type="evidence" value="ECO:0007669"/>
    <property type="project" value="TreeGrafter"/>
</dbReference>
<feature type="region of interest" description="Disordered" evidence="2">
    <location>
        <begin position="84"/>
        <end position="119"/>
    </location>
</feature>
<proteinExistence type="inferred from homology"/>
<comment type="similarity">
    <text evidence="1">Belongs to the FAM154 family.</text>
</comment>
<dbReference type="Pfam" id="PF05217">
    <property type="entry name" value="SAXO1-2"/>
    <property type="match status" value="1"/>
</dbReference>
<name>A0A0B6YQQ2_9EUPU</name>
<dbReference type="InterPro" id="IPR033336">
    <property type="entry name" value="SAXO1/2"/>
</dbReference>
<organism evidence="3">
    <name type="scientific">Arion vulgaris</name>
    <dbReference type="NCBI Taxonomy" id="1028688"/>
    <lineage>
        <taxon>Eukaryota</taxon>
        <taxon>Metazoa</taxon>
        <taxon>Spiralia</taxon>
        <taxon>Lophotrochozoa</taxon>
        <taxon>Mollusca</taxon>
        <taxon>Gastropoda</taxon>
        <taxon>Heterobranchia</taxon>
        <taxon>Euthyneura</taxon>
        <taxon>Panpulmonata</taxon>
        <taxon>Eupulmonata</taxon>
        <taxon>Stylommatophora</taxon>
        <taxon>Helicina</taxon>
        <taxon>Arionoidea</taxon>
        <taxon>Arionidae</taxon>
        <taxon>Arion</taxon>
    </lineage>
</organism>